<sequence length="945" mass="105244">MDSTGAAAPSTAQPTTTLRASNRAQRNYRVKPRDHDDIEQSEHDLMDTDKNETDQRLRPSTETSSNSALTSSTNSTLHPYHQSQEAQSLGEVYPGLARLSFLDQDEGSGAAEDSARGDPSSSASLLGTKKPRRPLQQRHQQQSTEGEQQRDAVPMEVDNSTSTVKEAMWPNPPPGSSPSAFSSETGSSLVEVKETGSQTKGRGLFSAAKEVLQPGKLVFKELGYCQVVHDSSLSQVCSACFKDAREESDKNDNASSSATDSQRRLVRCAGCKVTCQTNDWKLHHRLECQGIQKSMANPVMKEVWTKHTTDTTSARALCRMMRRRERVRLSAAYKAEHKKLDAAQKQVNEVYFSGLDQKEEEWLDENGGDWIDRFLSTGTAEASNDAPEDSSQFAKTMAIVMSCVTLKEDRQSFLSGHESERDASAGVGGLGLYRKLASYAFSITNMQTTTAVGVALYIQCMPFMNHSCIPNCIYIFKGSRVECRVIRDIQPGEEMTISYIDQIGMTKERQRQLKSQYHFTCDCPLCRYFPANPLTQPEEDALRNIVSGPLPEPLLDPKQGFVCLNTTCLAADGPRPILAVESQLNIYNKVELKCKECGHISELTQELVQENEESAQRLITGFVREMNGGSLPSHKSKSNSRNFELAKATIPESNEQNTGDDAVKPTVVGGLRTVQAPSERAMQNYEDAYKVLTGVLPTATWSAATGNTPSVLNDDAVCRSQQHRLVRQLVQVGFDEAVSHKNWIFALHRSIELERILNATYIGHHPSKAIQSYYTCKISNLLANLLLEESTVDVEESGKEDEDKEQDMLDSDDERELKAWRDAMRQSKGHDAVGTKVGNGSMQERFLKKKQKDQGDTSAEQVRREKKGLEQAPEKRMQPESSQKVMRDVKALLPSIEDPRILQQFRVIWGKDGKLVSRYRIQADSLKQALHYAELPFAKNSTGTR</sequence>
<feature type="compositionally biased region" description="Low complexity" evidence="1">
    <location>
        <begin position="1"/>
        <end position="17"/>
    </location>
</feature>
<protein>
    <submittedName>
        <fullName evidence="3">SET and MYND domain-containing protein 3</fullName>
    </submittedName>
</protein>
<feature type="compositionally biased region" description="Basic and acidic residues" evidence="1">
    <location>
        <begin position="31"/>
        <end position="59"/>
    </location>
</feature>
<reference evidence="3" key="1">
    <citation type="journal article" date="2020" name="Fungal Divers.">
        <title>Resolving the Mortierellaceae phylogeny through synthesis of multi-gene phylogenetics and phylogenomics.</title>
        <authorList>
            <person name="Vandepol N."/>
            <person name="Liber J."/>
            <person name="Desiro A."/>
            <person name="Na H."/>
            <person name="Kennedy M."/>
            <person name="Barry K."/>
            <person name="Grigoriev I.V."/>
            <person name="Miller A.N."/>
            <person name="O'Donnell K."/>
            <person name="Stajich J.E."/>
            <person name="Bonito G."/>
        </authorList>
    </citation>
    <scope>NUCLEOTIDE SEQUENCE</scope>
    <source>
        <strain evidence="3">REB-010B</strain>
    </source>
</reference>
<feature type="region of interest" description="Disordered" evidence="1">
    <location>
        <begin position="103"/>
        <end position="195"/>
    </location>
</feature>
<accession>A0A9P6UZ81</accession>
<proteinExistence type="predicted"/>
<feature type="compositionally biased region" description="Low complexity" evidence="1">
    <location>
        <begin position="177"/>
        <end position="188"/>
    </location>
</feature>
<dbReference type="PANTHER" id="PTHR12197">
    <property type="entry name" value="HISTONE-LYSINE N-METHYLTRANSFERASE SMYD"/>
    <property type="match status" value="1"/>
</dbReference>
<dbReference type="OrthoDB" id="5945798at2759"/>
<dbReference type="SUPFAM" id="SSF82199">
    <property type="entry name" value="SET domain"/>
    <property type="match status" value="1"/>
</dbReference>
<feature type="compositionally biased region" description="Acidic residues" evidence="1">
    <location>
        <begin position="793"/>
        <end position="814"/>
    </location>
</feature>
<feature type="compositionally biased region" description="Low complexity" evidence="1">
    <location>
        <begin position="60"/>
        <end position="77"/>
    </location>
</feature>
<dbReference type="Gene3D" id="2.170.270.10">
    <property type="entry name" value="SET domain"/>
    <property type="match status" value="1"/>
</dbReference>
<feature type="compositionally biased region" description="Basic and acidic residues" evidence="1">
    <location>
        <begin position="861"/>
        <end position="878"/>
    </location>
</feature>
<feature type="region of interest" description="Disordered" evidence="1">
    <location>
        <begin position="1"/>
        <end position="91"/>
    </location>
</feature>
<organism evidence="3 4">
    <name type="scientific">Dissophora globulifera</name>
    <dbReference type="NCBI Taxonomy" id="979702"/>
    <lineage>
        <taxon>Eukaryota</taxon>
        <taxon>Fungi</taxon>
        <taxon>Fungi incertae sedis</taxon>
        <taxon>Mucoromycota</taxon>
        <taxon>Mortierellomycotina</taxon>
        <taxon>Mortierellomycetes</taxon>
        <taxon>Mortierellales</taxon>
        <taxon>Mortierellaceae</taxon>
        <taxon>Dissophora</taxon>
    </lineage>
</organism>
<dbReference type="Gene3D" id="6.10.140.2220">
    <property type="match status" value="1"/>
</dbReference>
<evidence type="ECO:0000313" key="3">
    <source>
        <dbReference type="EMBL" id="KAG0329159.1"/>
    </source>
</evidence>
<keyword evidence="4" id="KW-1185">Reference proteome</keyword>
<dbReference type="InterPro" id="IPR050869">
    <property type="entry name" value="H3K4_H4K5_MeTrfase"/>
</dbReference>
<dbReference type="PANTHER" id="PTHR12197:SF251">
    <property type="entry name" value="EG:BACR7C10.4 PROTEIN"/>
    <property type="match status" value="1"/>
</dbReference>
<dbReference type="GO" id="GO:0005634">
    <property type="term" value="C:nucleus"/>
    <property type="evidence" value="ECO:0007669"/>
    <property type="project" value="TreeGrafter"/>
</dbReference>
<dbReference type="InterPro" id="IPR001214">
    <property type="entry name" value="SET_dom"/>
</dbReference>
<comment type="caution">
    <text evidence="3">The sequence shown here is derived from an EMBL/GenBank/DDBJ whole genome shotgun (WGS) entry which is preliminary data.</text>
</comment>
<name>A0A9P6UZ81_9FUNG</name>
<dbReference type="Proteomes" id="UP000738325">
    <property type="component" value="Unassembled WGS sequence"/>
</dbReference>
<dbReference type="InterPro" id="IPR046341">
    <property type="entry name" value="SET_dom_sf"/>
</dbReference>
<evidence type="ECO:0000313" key="4">
    <source>
        <dbReference type="Proteomes" id="UP000738325"/>
    </source>
</evidence>
<feature type="region of interest" description="Disordered" evidence="1">
    <location>
        <begin position="793"/>
        <end position="885"/>
    </location>
</feature>
<dbReference type="PROSITE" id="PS50280">
    <property type="entry name" value="SET"/>
    <property type="match status" value="1"/>
</dbReference>
<dbReference type="EMBL" id="JAAAIP010000021">
    <property type="protein sequence ID" value="KAG0329159.1"/>
    <property type="molecule type" value="Genomic_DNA"/>
</dbReference>
<gene>
    <name evidence="3" type="primary">SMYD3</name>
    <name evidence="3" type="ORF">BGZ99_003310</name>
</gene>
<dbReference type="AlphaFoldDB" id="A0A9P6UZ81"/>
<evidence type="ECO:0000259" key="2">
    <source>
        <dbReference type="PROSITE" id="PS50280"/>
    </source>
</evidence>
<evidence type="ECO:0000256" key="1">
    <source>
        <dbReference type="SAM" id="MobiDB-lite"/>
    </source>
</evidence>
<dbReference type="Pfam" id="PF00856">
    <property type="entry name" value="SET"/>
    <property type="match status" value="1"/>
</dbReference>
<dbReference type="Gene3D" id="1.10.220.160">
    <property type="match status" value="1"/>
</dbReference>
<feature type="compositionally biased region" description="Basic and acidic residues" evidence="1">
    <location>
        <begin position="815"/>
        <end position="833"/>
    </location>
</feature>
<feature type="domain" description="SET" evidence="2">
    <location>
        <begin position="188"/>
        <end position="500"/>
    </location>
</feature>